<keyword evidence="5 7" id="KW-1133">Transmembrane helix</keyword>
<keyword evidence="4 7" id="KW-0812">Transmembrane</keyword>
<keyword evidence="6 7" id="KW-0472">Membrane</keyword>
<dbReference type="InterPro" id="IPR050321">
    <property type="entry name" value="Glycosyltr_2/OpgH_subfam"/>
</dbReference>
<keyword evidence="2" id="KW-0328">Glycosyltransferase</keyword>
<dbReference type="GO" id="GO:0016020">
    <property type="term" value="C:membrane"/>
    <property type="evidence" value="ECO:0007669"/>
    <property type="project" value="UniProtKB-SubCell"/>
</dbReference>
<dbReference type="SUPFAM" id="SSF53448">
    <property type="entry name" value="Nucleotide-diphospho-sugar transferases"/>
    <property type="match status" value="1"/>
</dbReference>
<evidence type="ECO:0000256" key="1">
    <source>
        <dbReference type="ARBA" id="ARBA00004141"/>
    </source>
</evidence>
<evidence type="ECO:0000256" key="3">
    <source>
        <dbReference type="ARBA" id="ARBA00022679"/>
    </source>
</evidence>
<dbReference type="PANTHER" id="PTHR43867">
    <property type="entry name" value="CELLULOSE SYNTHASE CATALYTIC SUBUNIT A [UDP-FORMING]"/>
    <property type="match status" value="1"/>
</dbReference>
<name>A0A4U5JCY7_9EURY</name>
<dbReference type="Pfam" id="PF13641">
    <property type="entry name" value="Glyco_tranf_2_3"/>
    <property type="match status" value="1"/>
</dbReference>
<evidence type="ECO:0000313" key="8">
    <source>
        <dbReference type="EMBL" id="TKR25748.1"/>
    </source>
</evidence>
<protein>
    <submittedName>
        <fullName evidence="8">Glycosyltransferase family 2 protein</fullName>
    </submittedName>
</protein>
<gene>
    <name evidence="8" type="ORF">DM868_10100</name>
</gene>
<reference evidence="8 9" key="1">
    <citation type="submission" date="2019-04" db="EMBL/GenBank/DDBJ databases">
        <title>Natronomonas sp. F20-122 a newhaloarchaeon isolated from a saline saltern of Isla Bacuta, Huelva, Spain.</title>
        <authorList>
            <person name="Duran-Viseras A."/>
            <person name="Sanchez-Porro C."/>
            <person name="Ventosa A."/>
        </authorList>
    </citation>
    <scope>NUCLEOTIDE SEQUENCE [LARGE SCALE GENOMIC DNA]</scope>
    <source>
        <strain evidence="8 9">F20-122</strain>
    </source>
</reference>
<organism evidence="8 9">
    <name type="scientific">Natronomonas salsuginis</name>
    <dbReference type="NCBI Taxonomy" id="2217661"/>
    <lineage>
        <taxon>Archaea</taxon>
        <taxon>Methanobacteriati</taxon>
        <taxon>Methanobacteriota</taxon>
        <taxon>Stenosarchaea group</taxon>
        <taxon>Halobacteria</taxon>
        <taxon>Halobacteriales</taxon>
        <taxon>Natronomonadaceae</taxon>
        <taxon>Natronomonas</taxon>
    </lineage>
</organism>
<dbReference type="PANTHER" id="PTHR43867:SF2">
    <property type="entry name" value="CELLULOSE SYNTHASE CATALYTIC SUBUNIT A [UDP-FORMING]"/>
    <property type="match status" value="1"/>
</dbReference>
<dbReference type="AlphaFoldDB" id="A0A4U5JCY7"/>
<evidence type="ECO:0000256" key="4">
    <source>
        <dbReference type="ARBA" id="ARBA00022692"/>
    </source>
</evidence>
<comment type="subcellular location">
    <subcellularLocation>
        <location evidence="1">Membrane</location>
        <topology evidence="1">Multi-pass membrane protein</topology>
    </subcellularLocation>
</comment>
<feature type="transmembrane region" description="Helical" evidence="7">
    <location>
        <begin position="387"/>
        <end position="408"/>
    </location>
</feature>
<proteinExistence type="predicted"/>
<feature type="transmembrane region" description="Helical" evidence="7">
    <location>
        <begin position="331"/>
        <end position="352"/>
    </location>
</feature>
<dbReference type="Gene3D" id="3.90.550.10">
    <property type="entry name" value="Spore Coat Polysaccharide Biosynthesis Protein SpsA, Chain A"/>
    <property type="match status" value="1"/>
</dbReference>
<evidence type="ECO:0000313" key="9">
    <source>
        <dbReference type="Proteomes" id="UP000308037"/>
    </source>
</evidence>
<keyword evidence="3 8" id="KW-0808">Transferase</keyword>
<evidence type="ECO:0000256" key="5">
    <source>
        <dbReference type="ARBA" id="ARBA00022989"/>
    </source>
</evidence>
<dbReference type="RefSeq" id="WP_137276755.1">
    <property type="nucleotide sequence ID" value="NZ_QKNX01000003.1"/>
</dbReference>
<feature type="transmembrane region" description="Helical" evidence="7">
    <location>
        <begin position="12"/>
        <end position="30"/>
    </location>
</feature>
<feature type="transmembrane region" description="Helical" evidence="7">
    <location>
        <begin position="358"/>
        <end position="375"/>
    </location>
</feature>
<evidence type="ECO:0000256" key="7">
    <source>
        <dbReference type="SAM" id="Phobius"/>
    </source>
</evidence>
<evidence type="ECO:0000256" key="6">
    <source>
        <dbReference type="ARBA" id="ARBA00023136"/>
    </source>
</evidence>
<dbReference type="GO" id="GO:0016757">
    <property type="term" value="F:glycosyltransferase activity"/>
    <property type="evidence" value="ECO:0007669"/>
    <property type="project" value="UniProtKB-KW"/>
</dbReference>
<dbReference type="Proteomes" id="UP000308037">
    <property type="component" value="Unassembled WGS sequence"/>
</dbReference>
<evidence type="ECO:0000256" key="2">
    <source>
        <dbReference type="ARBA" id="ARBA00022676"/>
    </source>
</evidence>
<feature type="transmembrane region" description="Helical" evidence="7">
    <location>
        <begin position="36"/>
        <end position="67"/>
    </location>
</feature>
<dbReference type="EMBL" id="QKNX01000003">
    <property type="protein sequence ID" value="TKR25748.1"/>
    <property type="molecule type" value="Genomic_DNA"/>
</dbReference>
<accession>A0A4U5JCY7</accession>
<dbReference type="OrthoDB" id="43988at2157"/>
<dbReference type="InterPro" id="IPR029044">
    <property type="entry name" value="Nucleotide-diphossugar_trans"/>
</dbReference>
<sequence>MLPRIAHVAEKSATSLGIVGLLGLGVYSFADIWTIRIGWLVITVLEALLSVGAFSVGVAATGLLLIYEVWRSGTPDDERVTAGPPVEAIVPAYRDADVVDRSVSSLLDNDYGPLSITIVVEPDDGKTRERAVELAREHDAVEWLTNAVPGSKATAINTAVEASDADHFVVFDADERASPAFVSTAMCDLTGEADVFQGRRVPRPTDAVGTIAYCERVIVQAGYLVGELVGFTHCQSSATGFTRKAFDAVGGYADMLTEDIYFSHQCHRADLTVARNSRCTSSMETPHTLRDLWGQRKRWRIGHVQVVHRRIREALEGDLGGTDLVTIGRSVGAVLAGAILLILSAQVLLLFVFSWETALLPLASIFGTILGVWGRDVLDGRVGVPSWSIALAPIIYFGHGVLTVKALFEYALTWDGEWYQVTKTGN</sequence>
<comment type="caution">
    <text evidence="8">The sequence shown here is derived from an EMBL/GenBank/DDBJ whole genome shotgun (WGS) entry which is preliminary data.</text>
</comment>
<keyword evidence="9" id="KW-1185">Reference proteome</keyword>